<evidence type="ECO:0000256" key="1">
    <source>
        <dbReference type="SAM" id="MobiDB-lite"/>
    </source>
</evidence>
<dbReference type="EMBL" id="OD570186">
    <property type="protein sequence ID" value="CAD7448573.1"/>
    <property type="molecule type" value="Genomic_DNA"/>
</dbReference>
<proteinExistence type="predicted"/>
<protein>
    <submittedName>
        <fullName evidence="2">Uncharacterized protein</fullName>
    </submittedName>
</protein>
<feature type="compositionally biased region" description="Acidic residues" evidence="1">
    <location>
        <begin position="263"/>
        <end position="273"/>
    </location>
</feature>
<name>A0A7R9I5P7_9NEOP</name>
<dbReference type="InterPro" id="IPR032675">
    <property type="entry name" value="LRR_dom_sf"/>
</dbReference>
<evidence type="ECO:0000313" key="2">
    <source>
        <dbReference type="EMBL" id="CAD7448573.1"/>
    </source>
</evidence>
<sequence length="273" mass="31020">MLSSTAKDMEIEVQISWQQISQDPALWKELIYTPAETESYTTIISTLRQMPGLQNIDLSQGPHLTNAIVETICECCPNIRKLLLHTNFGYSKDLLCRLILELYDLESFQREGGKNGVEKGSETALGGDRRWLWQLLGVCRTVWSLVLEPSRAKFISHLACGRGFLHDWTVGPYHHSVSGTESWGVDVGGVWALVFTFGEDEGKYTNHKGKNRRFTNPEEIEEQMRREEKERKWREERGDASSSEEEASGTTKAKKTHSSSESESSEEESEDEV</sequence>
<gene>
    <name evidence="2" type="ORF">TBIB3V08_LOCUS10857</name>
</gene>
<feature type="region of interest" description="Disordered" evidence="1">
    <location>
        <begin position="206"/>
        <end position="273"/>
    </location>
</feature>
<dbReference type="AlphaFoldDB" id="A0A7R9I5P7"/>
<dbReference type="SUPFAM" id="SSF52047">
    <property type="entry name" value="RNI-like"/>
    <property type="match status" value="1"/>
</dbReference>
<organism evidence="2">
    <name type="scientific">Timema bartmani</name>
    <dbReference type="NCBI Taxonomy" id="61472"/>
    <lineage>
        <taxon>Eukaryota</taxon>
        <taxon>Metazoa</taxon>
        <taxon>Ecdysozoa</taxon>
        <taxon>Arthropoda</taxon>
        <taxon>Hexapoda</taxon>
        <taxon>Insecta</taxon>
        <taxon>Pterygota</taxon>
        <taxon>Neoptera</taxon>
        <taxon>Polyneoptera</taxon>
        <taxon>Phasmatodea</taxon>
        <taxon>Timematodea</taxon>
        <taxon>Timematoidea</taxon>
        <taxon>Timematidae</taxon>
        <taxon>Timema</taxon>
    </lineage>
</organism>
<reference evidence="2" key="1">
    <citation type="submission" date="2020-11" db="EMBL/GenBank/DDBJ databases">
        <authorList>
            <person name="Tran Van P."/>
        </authorList>
    </citation>
    <scope>NUCLEOTIDE SEQUENCE</scope>
</reference>
<accession>A0A7R9I5P7</accession>
<dbReference type="Gene3D" id="3.80.10.10">
    <property type="entry name" value="Ribonuclease Inhibitor"/>
    <property type="match status" value="1"/>
</dbReference>
<feature type="compositionally biased region" description="Basic and acidic residues" evidence="1">
    <location>
        <begin position="222"/>
        <end position="239"/>
    </location>
</feature>